<dbReference type="Gene3D" id="1.10.260.40">
    <property type="entry name" value="lambda repressor-like DNA-binding domains"/>
    <property type="match status" value="1"/>
</dbReference>
<evidence type="ECO:0008006" key="3">
    <source>
        <dbReference type="Google" id="ProtNLM"/>
    </source>
</evidence>
<reference evidence="2" key="1">
    <citation type="journal article" date="2019" name="PLoS Negl. Trop. Dis.">
        <title>Revisiting the worldwide diversity of Leptospira species in the environment.</title>
        <authorList>
            <person name="Vincent A.T."/>
            <person name="Schiettekatte O."/>
            <person name="Bourhy P."/>
            <person name="Veyrier F.J."/>
            <person name="Picardeau M."/>
        </authorList>
    </citation>
    <scope>NUCLEOTIDE SEQUENCE [LARGE SCALE GENOMIC DNA]</scope>
    <source>
        <strain evidence="2">201702690</strain>
    </source>
</reference>
<keyword evidence="2" id="KW-1185">Reference proteome</keyword>
<organism evidence="1 2">
    <name type="scientific">Leptospira langatensis</name>
    <dbReference type="NCBI Taxonomy" id="2484983"/>
    <lineage>
        <taxon>Bacteria</taxon>
        <taxon>Pseudomonadati</taxon>
        <taxon>Spirochaetota</taxon>
        <taxon>Spirochaetia</taxon>
        <taxon>Leptospirales</taxon>
        <taxon>Leptospiraceae</taxon>
        <taxon>Leptospira</taxon>
    </lineage>
</organism>
<comment type="caution">
    <text evidence="1">The sequence shown here is derived from an EMBL/GenBank/DDBJ whole genome shotgun (WGS) entry which is preliminary data.</text>
</comment>
<accession>A0ABY2M9B8</accession>
<evidence type="ECO:0000313" key="2">
    <source>
        <dbReference type="Proteomes" id="UP000297273"/>
    </source>
</evidence>
<name>A0ABY2M9B8_9LEPT</name>
<protein>
    <recommendedName>
        <fullName evidence="3">XRE family transcriptional regulator</fullName>
    </recommendedName>
</protein>
<dbReference type="Proteomes" id="UP000297273">
    <property type="component" value="Unassembled WGS sequence"/>
</dbReference>
<sequence length="76" mass="8561">MTIFETYEAQKFELEEKVLTRLDNWDFKGTLADLAKEAGVPRHTLFNFKKTGTVKLEALLAIAKVLKIKAGINGVH</sequence>
<proteinExistence type="predicted"/>
<gene>
    <name evidence="1" type="ORF">EHQ53_14230</name>
</gene>
<dbReference type="InterPro" id="IPR010982">
    <property type="entry name" value="Lambda_DNA-bd_dom_sf"/>
</dbReference>
<dbReference type="RefSeq" id="WP_135646449.1">
    <property type="nucleotide sequence ID" value="NZ_RQGC01000009.1"/>
</dbReference>
<evidence type="ECO:0000313" key="1">
    <source>
        <dbReference type="EMBL" id="TGL39675.1"/>
    </source>
</evidence>
<dbReference type="EMBL" id="RQGC01000009">
    <property type="protein sequence ID" value="TGL39675.1"/>
    <property type="molecule type" value="Genomic_DNA"/>
</dbReference>